<feature type="compositionally biased region" description="Acidic residues" evidence="1">
    <location>
        <begin position="76"/>
        <end position="96"/>
    </location>
</feature>
<organism evidence="2 3">
    <name type="scientific">Madurella mycetomatis</name>
    <dbReference type="NCBI Taxonomy" id="100816"/>
    <lineage>
        <taxon>Eukaryota</taxon>
        <taxon>Fungi</taxon>
        <taxon>Dikarya</taxon>
        <taxon>Ascomycota</taxon>
        <taxon>Pezizomycotina</taxon>
        <taxon>Sordariomycetes</taxon>
        <taxon>Sordariomycetidae</taxon>
        <taxon>Sordariales</taxon>
        <taxon>Sordariales incertae sedis</taxon>
        <taxon>Madurella</taxon>
    </lineage>
</organism>
<feature type="compositionally biased region" description="Acidic residues" evidence="1">
    <location>
        <begin position="1"/>
        <end position="10"/>
    </location>
</feature>
<dbReference type="Proteomes" id="UP000078237">
    <property type="component" value="Unassembled WGS sequence"/>
</dbReference>
<feature type="region of interest" description="Disordered" evidence="1">
    <location>
        <begin position="74"/>
        <end position="97"/>
    </location>
</feature>
<evidence type="ECO:0000313" key="3">
    <source>
        <dbReference type="Proteomes" id="UP000078237"/>
    </source>
</evidence>
<evidence type="ECO:0000313" key="2">
    <source>
        <dbReference type="EMBL" id="KXX81078.1"/>
    </source>
</evidence>
<protein>
    <submittedName>
        <fullName evidence="2">Uncharacterized protein</fullName>
    </submittedName>
</protein>
<gene>
    <name evidence="2" type="ORF">MMYC01_202773</name>
</gene>
<feature type="compositionally biased region" description="Polar residues" evidence="1">
    <location>
        <begin position="17"/>
        <end position="26"/>
    </location>
</feature>
<feature type="region of interest" description="Disordered" evidence="1">
    <location>
        <begin position="1"/>
        <end position="26"/>
    </location>
</feature>
<comment type="caution">
    <text evidence="2">The sequence shown here is derived from an EMBL/GenBank/DDBJ whole genome shotgun (WGS) entry which is preliminary data.</text>
</comment>
<name>A0A175WBF0_9PEZI</name>
<keyword evidence="3" id="KW-1185">Reference proteome</keyword>
<accession>A0A175WBF0</accession>
<dbReference type="VEuPathDB" id="FungiDB:MMYC01_202773"/>
<dbReference type="EMBL" id="LCTW02000043">
    <property type="protein sequence ID" value="KXX81078.1"/>
    <property type="molecule type" value="Genomic_DNA"/>
</dbReference>
<dbReference type="STRING" id="100816.A0A175WBF0"/>
<sequence length="269" mass="30154">MVNSNDEDDALGGSCPFRNNATQPNVRMQKENVQLYRELLRSGRFEGWKGESEDLAFRLILAWFGLPVRPLKDGDGELDDGADDKEDDGSEEEDERVGDLGWLDCYTKRGRVSDEEETSGSVSHNLSLRGGAFGGVVMSSVLREIQPRGTATSGRLSRWSATPGLLALLETFLGGDIVSVKERWIPPYGYQEIVWFRIDKFYNFVDAVGRLLCLGNRAGVMYSLYLLDKRKTYESGVERDEFLQDEGNNGLTIWCAGVGDYSNDHLAWE</sequence>
<dbReference type="OrthoDB" id="4850289at2759"/>
<evidence type="ECO:0000256" key="1">
    <source>
        <dbReference type="SAM" id="MobiDB-lite"/>
    </source>
</evidence>
<dbReference type="AlphaFoldDB" id="A0A175WBF0"/>
<proteinExistence type="predicted"/>
<reference evidence="2 3" key="1">
    <citation type="journal article" date="2016" name="Genome Announc.">
        <title>Genome Sequence of Madurella mycetomatis mm55, Isolated from a Human Mycetoma Case in Sudan.</title>
        <authorList>
            <person name="Smit S."/>
            <person name="Derks M.F."/>
            <person name="Bervoets S."/>
            <person name="Fahal A."/>
            <person name="van Leeuwen W."/>
            <person name="van Belkum A."/>
            <person name="van de Sande W.W."/>
        </authorList>
    </citation>
    <scope>NUCLEOTIDE SEQUENCE [LARGE SCALE GENOMIC DNA]</scope>
    <source>
        <strain evidence="3">mm55</strain>
    </source>
</reference>